<dbReference type="InterPro" id="IPR050090">
    <property type="entry name" value="Tyrosine_recombinase_XerCD"/>
</dbReference>
<protein>
    <submittedName>
        <fullName evidence="9">Site-specific integrase</fullName>
    </submittedName>
</protein>
<dbReference type="CDD" id="cd01189">
    <property type="entry name" value="INT_ICEBs1_C_like"/>
    <property type="match status" value="1"/>
</dbReference>
<dbReference type="InterPro" id="IPR011010">
    <property type="entry name" value="DNA_brk_join_enz"/>
</dbReference>
<dbReference type="GO" id="GO:0006310">
    <property type="term" value="P:DNA recombination"/>
    <property type="evidence" value="ECO:0007669"/>
    <property type="project" value="UniProtKB-KW"/>
</dbReference>
<dbReference type="KEGG" id="emt:CPZ25_019440"/>
<name>A0A4P9CCH7_EUBML</name>
<dbReference type="PROSITE" id="PS51900">
    <property type="entry name" value="CB"/>
    <property type="match status" value="1"/>
</dbReference>
<comment type="similarity">
    <text evidence="2">Belongs to the 'phage' integrase family.</text>
</comment>
<sequence length="408" mass="47926">MKRYRKNVYKRKDGRYEGRYIIRYENVYGKAVYHSVYAKTYKEIILKLEEAENKVFEEVQLQRLLREEKEKSNQRGIIENVLNLQFDENQKDKAKTLLAEWLRKWLESYKKYTIKQSSYTRYSNVVNRHLVPRLGHCELENLKPDAIQDYIKATLEENKIAVSTVRGHIVILSAALKQAQKEGLIHKNPCDDIILPKRSIKKPVFLDVKEAQKLETVLKNSRDHKKSTAVLFALKTGIRLGELAALRWKDVDFDEQVIQIRDSVQRVKNSEKSGMKTKMVFEGTKSYSSNRTIPMNPEIHELLYQYYETMKHRENFSETFVFTNRKNSFIDPRVYQLYFRRILKKAGIRHVNFHALRHTFATHAASKNMQISVLSRILGHSNVGLTLQLYVHVLSGQDQQEMLKLSAS</sequence>
<reference evidence="9 10" key="1">
    <citation type="submission" date="2018-05" db="EMBL/GenBank/DDBJ databases">
        <title>Genome comparison of Eubacterium sp.</title>
        <authorList>
            <person name="Feng Y."/>
            <person name="Sanchez-Andrea I."/>
            <person name="Stams A.J.M."/>
            <person name="De Vos W.M."/>
        </authorList>
    </citation>
    <scope>NUCLEOTIDE SEQUENCE [LARGE SCALE GENOMIC DNA]</scope>
    <source>
        <strain evidence="9 10">YI</strain>
    </source>
</reference>
<dbReference type="RefSeq" id="WP_096920880.1">
    <property type="nucleotide sequence ID" value="NZ_CP029487.1"/>
</dbReference>
<evidence type="ECO:0000259" key="7">
    <source>
        <dbReference type="PROSITE" id="PS51898"/>
    </source>
</evidence>
<dbReference type="EMBL" id="CP029487">
    <property type="protein sequence ID" value="QCT73399.1"/>
    <property type="molecule type" value="Genomic_DNA"/>
</dbReference>
<dbReference type="InterPro" id="IPR010998">
    <property type="entry name" value="Integrase_recombinase_N"/>
</dbReference>
<dbReference type="Proteomes" id="UP000218387">
    <property type="component" value="Chromosome"/>
</dbReference>
<dbReference type="InterPro" id="IPR002104">
    <property type="entry name" value="Integrase_catalytic"/>
</dbReference>
<dbReference type="InterPro" id="IPR044068">
    <property type="entry name" value="CB"/>
</dbReference>
<dbReference type="PANTHER" id="PTHR30349:SF41">
    <property type="entry name" value="INTEGRASE_RECOMBINASE PROTEIN MJ0367-RELATED"/>
    <property type="match status" value="1"/>
</dbReference>
<evidence type="ECO:0000256" key="5">
    <source>
        <dbReference type="ARBA" id="ARBA00023172"/>
    </source>
</evidence>
<dbReference type="AlphaFoldDB" id="A0A4P9CCH7"/>
<dbReference type="GO" id="GO:0003677">
    <property type="term" value="F:DNA binding"/>
    <property type="evidence" value="ECO:0007669"/>
    <property type="project" value="UniProtKB-UniRule"/>
</dbReference>
<dbReference type="Pfam" id="PF14659">
    <property type="entry name" value="Phage_int_SAM_3"/>
    <property type="match status" value="1"/>
</dbReference>
<keyword evidence="10" id="KW-1185">Reference proteome</keyword>
<proteinExistence type="inferred from homology"/>
<dbReference type="InterPro" id="IPR013762">
    <property type="entry name" value="Integrase-like_cat_sf"/>
</dbReference>
<evidence type="ECO:0000259" key="8">
    <source>
        <dbReference type="PROSITE" id="PS51900"/>
    </source>
</evidence>
<dbReference type="Pfam" id="PF00589">
    <property type="entry name" value="Phage_integrase"/>
    <property type="match status" value="1"/>
</dbReference>
<dbReference type="SUPFAM" id="SSF56349">
    <property type="entry name" value="DNA breaking-rejoining enzymes"/>
    <property type="match status" value="1"/>
</dbReference>
<evidence type="ECO:0000256" key="4">
    <source>
        <dbReference type="ARBA" id="ARBA00023125"/>
    </source>
</evidence>
<dbReference type="PROSITE" id="PS51898">
    <property type="entry name" value="TYR_RECOMBINASE"/>
    <property type="match status" value="1"/>
</dbReference>
<keyword evidence="5" id="KW-0233">DNA recombination</keyword>
<dbReference type="Gene3D" id="1.10.443.10">
    <property type="entry name" value="Intergrase catalytic core"/>
    <property type="match status" value="1"/>
</dbReference>
<dbReference type="GO" id="GO:0015074">
    <property type="term" value="P:DNA integration"/>
    <property type="evidence" value="ECO:0007669"/>
    <property type="project" value="UniProtKB-KW"/>
</dbReference>
<evidence type="ECO:0000313" key="10">
    <source>
        <dbReference type="Proteomes" id="UP000218387"/>
    </source>
</evidence>
<keyword evidence="3" id="KW-0229">DNA integration</keyword>
<keyword evidence="4 6" id="KW-0238">DNA-binding</keyword>
<evidence type="ECO:0000256" key="3">
    <source>
        <dbReference type="ARBA" id="ARBA00022908"/>
    </source>
</evidence>
<evidence type="ECO:0000313" key="9">
    <source>
        <dbReference type="EMBL" id="QCT73399.1"/>
    </source>
</evidence>
<feature type="domain" description="Tyr recombinase" evidence="7">
    <location>
        <begin position="201"/>
        <end position="404"/>
    </location>
</feature>
<gene>
    <name evidence="9" type="ORF">CPZ25_019440</name>
</gene>
<dbReference type="PANTHER" id="PTHR30349">
    <property type="entry name" value="PHAGE INTEGRASE-RELATED"/>
    <property type="match status" value="1"/>
</dbReference>
<comment type="function">
    <text evidence="1">Site-specific tyrosine recombinase, which acts by catalyzing the cutting and rejoining of the recombining DNA molecules.</text>
</comment>
<evidence type="ECO:0000256" key="2">
    <source>
        <dbReference type="ARBA" id="ARBA00008857"/>
    </source>
</evidence>
<evidence type="ECO:0000256" key="6">
    <source>
        <dbReference type="PROSITE-ProRule" id="PRU01248"/>
    </source>
</evidence>
<feature type="domain" description="Core-binding (CB)" evidence="8">
    <location>
        <begin position="96"/>
        <end position="180"/>
    </location>
</feature>
<dbReference type="Gene3D" id="1.10.150.130">
    <property type="match status" value="1"/>
</dbReference>
<dbReference type="InterPro" id="IPR004107">
    <property type="entry name" value="Integrase_SAM-like_N"/>
</dbReference>
<accession>A0A4P9CCH7</accession>
<organism evidence="9 10">
    <name type="scientific">Eubacterium maltosivorans</name>
    <dbReference type="NCBI Taxonomy" id="2041044"/>
    <lineage>
        <taxon>Bacteria</taxon>
        <taxon>Bacillati</taxon>
        <taxon>Bacillota</taxon>
        <taxon>Clostridia</taxon>
        <taxon>Eubacteriales</taxon>
        <taxon>Eubacteriaceae</taxon>
        <taxon>Eubacterium</taxon>
    </lineage>
</organism>
<evidence type="ECO:0000256" key="1">
    <source>
        <dbReference type="ARBA" id="ARBA00003283"/>
    </source>
</evidence>